<evidence type="ECO:0000256" key="1">
    <source>
        <dbReference type="ARBA" id="ARBA00022679"/>
    </source>
</evidence>
<dbReference type="PANTHER" id="PTHR19136">
    <property type="entry name" value="MOLYBDENUM COFACTOR GUANYLYLTRANSFERASE"/>
    <property type="match status" value="1"/>
</dbReference>
<dbReference type="AlphaFoldDB" id="A0A5P0ZID5"/>
<evidence type="ECO:0000259" key="2">
    <source>
        <dbReference type="Pfam" id="PF12804"/>
    </source>
</evidence>
<feature type="domain" description="MobA-like NTP transferase" evidence="2">
    <location>
        <begin position="4"/>
        <end position="120"/>
    </location>
</feature>
<sequence>MTDGLILAGGRSTRYQSDKALAHFNTRVLTNVEFTTKQVLPFVEHCYVSTNETNNRPIRQFFFNVNRVSTIQDQAPLIDKGPVSALWSYFQETGNQDADLLVVATDYKNIDQNVLKLISNKIAYIQCGEESYYTFCHIQINSNDFRRQMRNRNYRWQNILRISNCETVYIANSNIKNINYQEDLQ</sequence>
<dbReference type="SUPFAM" id="SSF53448">
    <property type="entry name" value="Nucleotide-diphospho-sugar transferases"/>
    <property type="match status" value="1"/>
</dbReference>
<dbReference type="Proteomes" id="UP000380386">
    <property type="component" value="Unassembled WGS sequence"/>
</dbReference>
<reference evidence="3 4" key="1">
    <citation type="journal article" date="2019" name="Syst. Appl. Microbiol.">
        <title>Polyphasic characterization of two novel Lactobacillus spp. isolated from blown salami packages: Description of Lactobacillus halodurans sp. nov. and Lactobacillus salsicarnum sp. nov.</title>
        <authorList>
            <person name="Schuster J.A."/>
            <person name="Klingl A."/>
            <person name="Vogel R.F."/>
            <person name="Ehrmann M.A."/>
        </authorList>
    </citation>
    <scope>NUCLEOTIDE SEQUENCE [LARGE SCALE GENOMIC DNA]</scope>
    <source>
        <strain evidence="3 4">TMW 1.2118</strain>
    </source>
</reference>
<protein>
    <recommendedName>
        <fullName evidence="2">MobA-like NTP transferase domain-containing protein</fullName>
    </recommendedName>
</protein>
<dbReference type="PANTHER" id="PTHR19136:SF81">
    <property type="entry name" value="MOLYBDENUM COFACTOR GUANYLYLTRANSFERASE"/>
    <property type="match status" value="1"/>
</dbReference>
<evidence type="ECO:0000313" key="4">
    <source>
        <dbReference type="Proteomes" id="UP000380386"/>
    </source>
</evidence>
<gene>
    <name evidence="3" type="ORF">FHL02_07075</name>
</gene>
<dbReference type="OrthoDB" id="9788394at2"/>
<dbReference type="RefSeq" id="WP_125704220.1">
    <property type="nucleotide sequence ID" value="NZ_JBHTOO010000004.1"/>
</dbReference>
<dbReference type="GO" id="GO:0016779">
    <property type="term" value="F:nucleotidyltransferase activity"/>
    <property type="evidence" value="ECO:0007669"/>
    <property type="project" value="TreeGrafter"/>
</dbReference>
<dbReference type="InterPro" id="IPR025877">
    <property type="entry name" value="MobA-like_NTP_Trfase"/>
</dbReference>
<evidence type="ECO:0000313" key="3">
    <source>
        <dbReference type="EMBL" id="MQS52782.1"/>
    </source>
</evidence>
<accession>A0A5P0ZID5</accession>
<name>A0A5P0ZID5_9LACO</name>
<dbReference type="Pfam" id="PF12804">
    <property type="entry name" value="NTP_transf_3"/>
    <property type="match status" value="1"/>
</dbReference>
<dbReference type="Gene3D" id="3.90.550.10">
    <property type="entry name" value="Spore Coat Polysaccharide Biosynthesis Protein SpsA, Chain A"/>
    <property type="match status" value="1"/>
</dbReference>
<keyword evidence="1" id="KW-0808">Transferase</keyword>
<organism evidence="3 4">
    <name type="scientific">Companilactobacillus mishanensis</name>
    <dbReference type="NCBI Taxonomy" id="2486008"/>
    <lineage>
        <taxon>Bacteria</taxon>
        <taxon>Bacillati</taxon>
        <taxon>Bacillota</taxon>
        <taxon>Bacilli</taxon>
        <taxon>Lactobacillales</taxon>
        <taxon>Lactobacillaceae</taxon>
        <taxon>Companilactobacillus</taxon>
    </lineage>
</organism>
<dbReference type="EMBL" id="VDFM01000008">
    <property type="protein sequence ID" value="MQS52782.1"/>
    <property type="molecule type" value="Genomic_DNA"/>
</dbReference>
<proteinExistence type="predicted"/>
<comment type="caution">
    <text evidence="3">The sequence shown here is derived from an EMBL/GenBank/DDBJ whole genome shotgun (WGS) entry which is preliminary data.</text>
</comment>
<dbReference type="InterPro" id="IPR029044">
    <property type="entry name" value="Nucleotide-diphossugar_trans"/>
</dbReference>